<name>A0A9D4MZ84_DREPO</name>
<dbReference type="GO" id="GO:0051260">
    <property type="term" value="P:protein homooligomerization"/>
    <property type="evidence" value="ECO:0007669"/>
    <property type="project" value="InterPro"/>
</dbReference>
<dbReference type="PANTHER" id="PTHR14499:SF145">
    <property type="entry name" value="POTASSIUM CHANNEL REGULATORY PROTEIN-LIKE"/>
    <property type="match status" value="1"/>
</dbReference>
<feature type="compositionally biased region" description="Acidic residues" evidence="1">
    <location>
        <begin position="1"/>
        <end position="17"/>
    </location>
</feature>
<keyword evidence="5" id="KW-1185">Reference proteome</keyword>
<dbReference type="InterPro" id="IPR057890">
    <property type="entry name" value="KCTD7/14_C"/>
</dbReference>
<organism evidence="4 5">
    <name type="scientific">Dreissena polymorpha</name>
    <name type="common">Zebra mussel</name>
    <name type="synonym">Mytilus polymorpha</name>
    <dbReference type="NCBI Taxonomy" id="45954"/>
    <lineage>
        <taxon>Eukaryota</taxon>
        <taxon>Metazoa</taxon>
        <taxon>Spiralia</taxon>
        <taxon>Lophotrochozoa</taxon>
        <taxon>Mollusca</taxon>
        <taxon>Bivalvia</taxon>
        <taxon>Autobranchia</taxon>
        <taxon>Heteroconchia</taxon>
        <taxon>Euheterodonta</taxon>
        <taxon>Imparidentia</taxon>
        <taxon>Neoheterodontei</taxon>
        <taxon>Myida</taxon>
        <taxon>Dreissenoidea</taxon>
        <taxon>Dreissenidae</taxon>
        <taxon>Dreissena</taxon>
    </lineage>
</organism>
<evidence type="ECO:0000259" key="2">
    <source>
        <dbReference type="Pfam" id="PF02214"/>
    </source>
</evidence>
<dbReference type="Gene3D" id="3.30.710.10">
    <property type="entry name" value="Potassium Channel Kv1.1, Chain A"/>
    <property type="match status" value="1"/>
</dbReference>
<evidence type="ECO:0000259" key="3">
    <source>
        <dbReference type="Pfam" id="PF25611"/>
    </source>
</evidence>
<dbReference type="Pfam" id="PF25611">
    <property type="entry name" value="KCTD_C"/>
    <property type="match status" value="1"/>
</dbReference>
<dbReference type="PANTHER" id="PTHR14499">
    <property type="entry name" value="POTASSIUM CHANNEL TETRAMERIZATION DOMAIN-CONTAINING"/>
    <property type="match status" value="1"/>
</dbReference>
<dbReference type="Pfam" id="PF02214">
    <property type="entry name" value="BTB_2"/>
    <property type="match status" value="1"/>
</dbReference>
<evidence type="ECO:0000313" key="4">
    <source>
        <dbReference type="EMBL" id="KAH3886702.1"/>
    </source>
</evidence>
<reference evidence="4" key="1">
    <citation type="journal article" date="2019" name="bioRxiv">
        <title>The Genome of the Zebra Mussel, Dreissena polymorpha: A Resource for Invasive Species Research.</title>
        <authorList>
            <person name="McCartney M.A."/>
            <person name="Auch B."/>
            <person name="Kono T."/>
            <person name="Mallez S."/>
            <person name="Zhang Y."/>
            <person name="Obille A."/>
            <person name="Becker A."/>
            <person name="Abrahante J.E."/>
            <person name="Garbe J."/>
            <person name="Badalamenti J.P."/>
            <person name="Herman A."/>
            <person name="Mangelson H."/>
            <person name="Liachko I."/>
            <person name="Sullivan S."/>
            <person name="Sone E.D."/>
            <person name="Koren S."/>
            <person name="Silverstein K.A.T."/>
            <person name="Beckman K.B."/>
            <person name="Gohl D.M."/>
        </authorList>
    </citation>
    <scope>NUCLEOTIDE SEQUENCE</scope>
    <source>
        <strain evidence="4">Duluth1</strain>
        <tissue evidence="4">Whole animal</tissue>
    </source>
</reference>
<gene>
    <name evidence="4" type="ORF">DPMN_010715</name>
</gene>
<dbReference type="SUPFAM" id="SSF54695">
    <property type="entry name" value="POZ domain"/>
    <property type="match status" value="1"/>
</dbReference>
<dbReference type="Proteomes" id="UP000828390">
    <property type="component" value="Unassembled WGS sequence"/>
</dbReference>
<sequence length="305" mass="34348">MSDLEFEGDSSDSSIEDIEIRPVRPPSRSNPVPVRREKLTRSPVRSLSPNSVLNGGGDVLSAKICLESYPSSNAQAVEPFPSVLPLNVGGVKYVTRLSTLKKYPDSMLAALFSGRYQVDKDAEGNYFLDSNGILFGYLLEFLRNGLVPPKDHAIPLYREATYYGLHELAEKLHYMPPVVSLFVKEAHKSQFPNYEETKEGVIKECMESAKYTKLGEVTLFVFKKEFLPKTPTFNPNHGCIIETAKVTCGPWEGPDGVDEDIFVRCLINDLMDDGFNVKPIEPKRKCKYYHGQSCQKFVYKITILF</sequence>
<dbReference type="InterPro" id="IPR003131">
    <property type="entry name" value="T1-type_BTB"/>
</dbReference>
<dbReference type="AlphaFoldDB" id="A0A9D4MZ84"/>
<feature type="region of interest" description="Disordered" evidence="1">
    <location>
        <begin position="1"/>
        <end position="48"/>
    </location>
</feature>
<feature type="domain" description="Potassium channel tetramerisation-type BTB" evidence="2">
    <location>
        <begin position="86"/>
        <end position="168"/>
    </location>
</feature>
<evidence type="ECO:0000313" key="5">
    <source>
        <dbReference type="Proteomes" id="UP000828390"/>
    </source>
</evidence>
<dbReference type="InterPro" id="IPR011333">
    <property type="entry name" value="SKP1/BTB/POZ_sf"/>
</dbReference>
<reference evidence="4" key="2">
    <citation type="submission" date="2020-11" db="EMBL/GenBank/DDBJ databases">
        <authorList>
            <person name="McCartney M.A."/>
            <person name="Auch B."/>
            <person name="Kono T."/>
            <person name="Mallez S."/>
            <person name="Becker A."/>
            <person name="Gohl D.M."/>
            <person name="Silverstein K.A.T."/>
            <person name="Koren S."/>
            <person name="Bechman K.B."/>
            <person name="Herman A."/>
            <person name="Abrahante J.E."/>
            <person name="Garbe J."/>
        </authorList>
    </citation>
    <scope>NUCLEOTIDE SEQUENCE</scope>
    <source>
        <strain evidence="4">Duluth1</strain>
        <tissue evidence="4">Whole animal</tissue>
    </source>
</reference>
<protein>
    <submittedName>
        <fullName evidence="4">Uncharacterized protein</fullName>
    </submittedName>
</protein>
<proteinExistence type="predicted"/>
<feature type="domain" description="KCTD7/14 C-terminal" evidence="3">
    <location>
        <begin position="183"/>
        <end position="300"/>
    </location>
</feature>
<dbReference type="OrthoDB" id="2414723at2759"/>
<comment type="caution">
    <text evidence="4">The sequence shown here is derived from an EMBL/GenBank/DDBJ whole genome shotgun (WGS) entry which is preliminary data.</text>
</comment>
<dbReference type="EMBL" id="JAIWYP010000001">
    <property type="protein sequence ID" value="KAH3886702.1"/>
    <property type="molecule type" value="Genomic_DNA"/>
</dbReference>
<accession>A0A9D4MZ84</accession>
<evidence type="ECO:0000256" key="1">
    <source>
        <dbReference type="SAM" id="MobiDB-lite"/>
    </source>
</evidence>